<sequence length="117" mass="13141">MSSTLYTKSSRKESTEDLTNEENGRYAHLHFGSGMENGAGSVVKMNPSNSVITISFSRPFYLVMSGVMLILFIMAFANREPMVSVKTVRSGISREQFKALLESVEELRKEVKELRKA</sequence>
<gene>
    <name evidence="3" type="ORF">L201_000393</name>
</gene>
<dbReference type="RefSeq" id="XP_066072292.1">
    <property type="nucleotide sequence ID" value="XM_066216195.1"/>
</dbReference>
<feature type="region of interest" description="Disordered" evidence="1">
    <location>
        <begin position="1"/>
        <end position="23"/>
    </location>
</feature>
<proteinExistence type="predicted"/>
<keyword evidence="2" id="KW-0472">Membrane</keyword>
<keyword evidence="2" id="KW-1133">Transmembrane helix</keyword>
<dbReference type="Proteomes" id="UP001355207">
    <property type="component" value="Chromosome 1"/>
</dbReference>
<accession>A0AAX4JJB7</accession>
<dbReference type="EMBL" id="CP144098">
    <property type="protein sequence ID" value="WWC85529.1"/>
    <property type="molecule type" value="Genomic_DNA"/>
</dbReference>
<organism evidence="3 4">
    <name type="scientific">Kwoniella dendrophila CBS 6074</name>
    <dbReference type="NCBI Taxonomy" id="1295534"/>
    <lineage>
        <taxon>Eukaryota</taxon>
        <taxon>Fungi</taxon>
        <taxon>Dikarya</taxon>
        <taxon>Basidiomycota</taxon>
        <taxon>Agaricomycotina</taxon>
        <taxon>Tremellomycetes</taxon>
        <taxon>Tremellales</taxon>
        <taxon>Cryptococcaceae</taxon>
        <taxon>Kwoniella</taxon>
    </lineage>
</organism>
<evidence type="ECO:0000313" key="4">
    <source>
        <dbReference type="Proteomes" id="UP001355207"/>
    </source>
</evidence>
<keyword evidence="4" id="KW-1185">Reference proteome</keyword>
<dbReference type="AlphaFoldDB" id="A0AAX4JJB7"/>
<evidence type="ECO:0000256" key="2">
    <source>
        <dbReference type="SAM" id="Phobius"/>
    </source>
</evidence>
<keyword evidence="2" id="KW-0812">Transmembrane</keyword>
<evidence type="ECO:0000313" key="3">
    <source>
        <dbReference type="EMBL" id="WWC85529.1"/>
    </source>
</evidence>
<name>A0AAX4JJB7_9TREE</name>
<dbReference type="GeneID" id="91091065"/>
<reference evidence="3 4" key="1">
    <citation type="submission" date="2024-01" db="EMBL/GenBank/DDBJ databases">
        <title>Comparative genomics of Cryptococcus and Kwoniella reveals pathogenesis evolution and contrasting modes of karyotype evolution via chromosome fusion or intercentromeric recombination.</title>
        <authorList>
            <person name="Coelho M.A."/>
            <person name="David-Palma M."/>
            <person name="Shea T."/>
            <person name="Bowers K."/>
            <person name="McGinley-Smith S."/>
            <person name="Mohammad A.W."/>
            <person name="Gnirke A."/>
            <person name="Yurkov A.M."/>
            <person name="Nowrousian M."/>
            <person name="Sun S."/>
            <person name="Cuomo C.A."/>
            <person name="Heitman J."/>
        </authorList>
    </citation>
    <scope>NUCLEOTIDE SEQUENCE [LARGE SCALE GENOMIC DNA]</scope>
    <source>
        <strain evidence="3 4">CBS 6074</strain>
    </source>
</reference>
<feature type="transmembrane region" description="Helical" evidence="2">
    <location>
        <begin position="59"/>
        <end position="77"/>
    </location>
</feature>
<evidence type="ECO:0008006" key="5">
    <source>
        <dbReference type="Google" id="ProtNLM"/>
    </source>
</evidence>
<protein>
    <recommendedName>
        <fullName evidence="5">Transmembrane protein</fullName>
    </recommendedName>
</protein>
<evidence type="ECO:0000256" key="1">
    <source>
        <dbReference type="SAM" id="MobiDB-lite"/>
    </source>
</evidence>